<dbReference type="Gene3D" id="2.70.98.70">
    <property type="match status" value="1"/>
</dbReference>
<dbReference type="PANTHER" id="PTHR38045:SF1">
    <property type="entry name" value="HEPARINASE II_III-LIKE PROTEIN"/>
    <property type="match status" value="1"/>
</dbReference>
<dbReference type="Gene3D" id="1.50.10.100">
    <property type="entry name" value="Chondroitin AC/alginate lyase"/>
    <property type="match status" value="1"/>
</dbReference>
<dbReference type="Proteomes" id="UP000260983">
    <property type="component" value="Unassembled WGS sequence"/>
</dbReference>
<feature type="domain" description="Heparinase II N-terminal" evidence="4">
    <location>
        <begin position="33"/>
        <end position="322"/>
    </location>
</feature>
<evidence type="ECO:0000256" key="2">
    <source>
        <dbReference type="ARBA" id="ARBA00022801"/>
    </source>
</evidence>
<evidence type="ECO:0000313" key="6">
    <source>
        <dbReference type="Proteomes" id="UP000260983"/>
    </source>
</evidence>
<dbReference type="PANTHER" id="PTHR38045">
    <property type="entry name" value="CHROMOSOME 1, WHOLE GENOME SHOTGUN SEQUENCE"/>
    <property type="match status" value="1"/>
</dbReference>
<protein>
    <submittedName>
        <fullName evidence="5">DUF4962 domain-containing protein</fullName>
    </submittedName>
</protein>
<dbReference type="AlphaFoldDB" id="A0A3E5B974"/>
<feature type="domain" description="Heparinase II/III-like C-terminal" evidence="3">
    <location>
        <begin position="387"/>
        <end position="586"/>
    </location>
</feature>
<dbReference type="Pfam" id="PF07470">
    <property type="entry name" value="Glyco_hydro_88"/>
    <property type="match status" value="1"/>
</dbReference>
<dbReference type="SUPFAM" id="SSF48208">
    <property type="entry name" value="Six-hairpin glycosidases"/>
    <property type="match status" value="1"/>
</dbReference>
<dbReference type="InterPro" id="IPR008929">
    <property type="entry name" value="Chondroitin_lyas"/>
</dbReference>
<dbReference type="SUPFAM" id="SSF48230">
    <property type="entry name" value="Chondroitin AC/alginate lyase"/>
    <property type="match status" value="1"/>
</dbReference>
<evidence type="ECO:0000259" key="3">
    <source>
        <dbReference type="Pfam" id="PF07940"/>
    </source>
</evidence>
<keyword evidence="2" id="KW-0378">Hydrolase</keyword>
<name>A0A3E5B974_9BACE</name>
<dbReference type="GO" id="GO:0030313">
    <property type="term" value="C:cell envelope"/>
    <property type="evidence" value="ECO:0007669"/>
    <property type="project" value="UniProtKB-SubCell"/>
</dbReference>
<comment type="subcellular location">
    <subcellularLocation>
        <location evidence="1">Cell envelope</location>
    </subcellularLocation>
</comment>
<evidence type="ECO:0000256" key="1">
    <source>
        <dbReference type="ARBA" id="ARBA00004196"/>
    </source>
</evidence>
<sequence>MKANTIIISFILSFILSVQSLYGQVNIPDKRIPHPRILLTEKEKVQLVENISNDSVWNVLQQNTLKGCDQLLITTPLERRLEGIRLLGTSREALYRIFMLSYAYRTTGESKYAERAKAELLAVSQYSDWNPSHFLDVAEMTLAVSIGYDWLYNILDKDSRKIIRNAILEKGINPSLDSKYNGFLERENNWNQVCNTAMAYAAIAIMEDQPRLAKEIIKRSIESIRKPMKRYGSDGAYPEGYGYWHYGTTYNVMLLALLEQMYGTDFGLSDIPGFTKSAYYIMHMISPTLQPFNFGDSDSGIRLNTSMFWFAKKMNDPGLLNYEVNYLLNLKKYNYEQYSRMLPSIFLFGHNFKLDKAKTDRLPLTFVARNETPVSLMRTAWGTKDAIYIGIKGGMPSDNTHNHLDQGSFVIDALGVRWAIDLGPQDYGALEKHGLSIWDTTQNSDRWKIFRYTNLAHNVFSINDKLFDVKGRAEIKSHKNTPKLKETLIDLSSLYDGQLSYASRYIAIVNEEYIEIKDEVRTNTETADLTWRMLTKAEVKVVGDGFFLIQDGKSIFVSVPAGTEPFVTSAAPIRDFDAPNPNVSIIGYKMKLAPKTTQTLTVRLFPQSMDKIQEICDRVATWQIKNQSSVKHHALDWTNGAWYKGLSEWAKETYNETYFDFLKAQGERHGYNVYYRPYHADDICVSQMYLELYNRYGNKNFIAHTIERLDYVINKPSKAPLEKNHPKGRDERWSWCDALFMAPPVYAGLYRLTGNKKYTDFMDKEFKECTDSLYDKGAKLYFRDCTKINLREANGEKQFWARGNGWVLAGIPLILDNLPKDYHNRQYYVDLFRDLAEGILKTQDERGSWHASLLDSDSYPSPENSASAFFCYGMAWGIRNGLLDSETYMEPMLRAWATLCNYIHEDGKMGYIQPVGHDPKPADENTTDVYGVGAFLLAGSEIMKLEKNNQK</sequence>
<dbReference type="InterPro" id="IPR012341">
    <property type="entry name" value="6hp_glycosidase-like_sf"/>
</dbReference>
<dbReference type="Pfam" id="PF16332">
    <property type="entry name" value="DUF4962"/>
    <property type="match status" value="1"/>
</dbReference>
<dbReference type="Gene3D" id="1.50.10.10">
    <property type="match status" value="1"/>
</dbReference>
<accession>A0A3E5B974</accession>
<dbReference type="InterPro" id="IPR012480">
    <property type="entry name" value="Hepar_II_III_C"/>
</dbReference>
<dbReference type="InterPro" id="IPR008928">
    <property type="entry name" value="6-hairpin_glycosidase_sf"/>
</dbReference>
<gene>
    <name evidence="5" type="ORF">DXB65_13730</name>
</gene>
<organism evidence="5 6">
    <name type="scientific">Bacteroides oleiciplenus</name>
    <dbReference type="NCBI Taxonomy" id="626931"/>
    <lineage>
        <taxon>Bacteria</taxon>
        <taxon>Pseudomonadati</taxon>
        <taxon>Bacteroidota</taxon>
        <taxon>Bacteroidia</taxon>
        <taxon>Bacteroidales</taxon>
        <taxon>Bacteroidaceae</taxon>
        <taxon>Bacteroides</taxon>
    </lineage>
</organism>
<dbReference type="InterPro" id="IPR032518">
    <property type="entry name" value="HepII_N"/>
</dbReference>
<dbReference type="GO" id="GO:0016829">
    <property type="term" value="F:lyase activity"/>
    <property type="evidence" value="ECO:0007669"/>
    <property type="project" value="InterPro"/>
</dbReference>
<dbReference type="GO" id="GO:0016787">
    <property type="term" value="F:hydrolase activity"/>
    <property type="evidence" value="ECO:0007669"/>
    <property type="project" value="UniProtKB-KW"/>
</dbReference>
<dbReference type="RefSeq" id="WP_009132634.1">
    <property type="nucleotide sequence ID" value="NZ_CABKRN010000007.1"/>
</dbReference>
<proteinExistence type="predicted"/>
<dbReference type="InterPro" id="IPR010905">
    <property type="entry name" value="Glyco_hydro_88"/>
</dbReference>
<dbReference type="GO" id="GO:0005975">
    <property type="term" value="P:carbohydrate metabolic process"/>
    <property type="evidence" value="ECO:0007669"/>
    <property type="project" value="InterPro"/>
</dbReference>
<dbReference type="EMBL" id="QSUL01000009">
    <property type="protein sequence ID" value="RGN34160.1"/>
    <property type="molecule type" value="Genomic_DNA"/>
</dbReference>
<dbReference type="Pfam" id="PF07940">
    <property type="entry name" value="Hepar_II_III_C"/>
    <property type="match status" value="1"/>
</dbReference>
<comment type="caution">
    <text evidence="5">The sequence shown here is derived from an EMBL/GenBank/DDBJ whole genome shotgun (WGS) entry which is preliminary data.</text>
</comment>
<evidence type="ECO:0000259" key="4">
    <source>
        <dbReference type="Pfam" id="PF16332"/>
    </source>
</evidence>
<reference evidence="5 6" key="1">
    <citation type="submission" date="2018-08" db="EMBL/GenBank/DDBJ databases">
        <title>A genome reference for cultivated species of the human gut microbiota.</title>
        <authorList>
            <person name="Zou Y."/>
            <person name="Xue W."/>
            <person name="Luo G."/>
        </authorList>
    </citation>
    <scope>NUCLEOTIDE SEQUENCE [LARGE SCALE GENOMIC DNA]</scope>
    <source>
        <strain evidence="5 6">OM05-15BH</strain>
    </source>
</reference>
<evidence type="ECO:0000313" key="5">
    <source>
        <dbReference type="EMBL" id="RGN34160.1"/>
    </source>
</evidence>